<proteinExistence type="predicted"/>
<dbReference type="Pfam" id="PF04773">
    <property type="entry name" value="FecR"/>
    <property type="match status" value="1"/>
</dbReference>
<evidence type="ECO:0000313" key="3">
    <source>
        <dbReference type="EMBL" id="OUR96258.1"/>
    </source>
</evidence>
<evidence type="ECO:0000313" key="4">
    <source>
        <dbReference type="Proteomes" id="UP000196531"/>
    </source>
</evidence>
<sequence length="189" mass="21088">MKFALLVFLFSFSALGSFAEISKIHGKVIVNIKTMGSKGMSLKENDIVEAVGKSSYVEISFSSGHKVRVRNGKTVLRKITNNEVNLKLIKGKIFSYVNKLKPNHKFQVTTKHTSMGVRGTMFMVGADEKETYLCVCEGSVVSKRDGKQYTVNKGFDQTFKENSLTDPLKANDQMMNMATSVFLDMGYDL</sequence>
<feature type="domain" description="FecR protein" evidence="2">
    <location>
        <begin position="51"/>
        <end position="140"/>
    </location>
</feature>
<accession>A0A1Y5F5U1</accession>
<dbReference type="PANTHER" id="PTHR38731:SF1">
    <property type="entry name" value="FECR PROTEIN DOMAIN-CONTAINING PROTEIN"/>
    <property type="match status" value="1"/>
</dbReference>
<dbReference type="AlphaFoldDB" id="A0A1Y5F5U1"/>
<dbReference type="EMBL" id="MAAO01000006">
    <property type="protein sequence ID" value="OUR96258.1"/>
    <property type="molecule type" value="Genomic_DNA"/>
</dbReference>
<protein>
    <recommendedName>
        <fullName evidence="2">FecR protein domain-containing protein</fullName>
    </recommendedName>
</protein>
<dbReference type="Proteomes" id="UP000196531">
    <property type="component" value="Unassembled WGS sequence"/>
</dbReference>
<feature type="chain" id="PRO_5012666888" description="FecR protein domain-containing protein" evidence="1">
    <location>
        <begin position="20"/>
        <end position="189"/>
    </location>
</feature>
<feature type="signal peptide" evidence="1">
    <location>
        <begin position="1"/>
        <end position="19"/>
    </location>
</feature>
<dbReference type="PANTHER" id="PTHR38731">
    <property type="entry name" value="LIPL45-RELATED LIPOPROTEIN-RELATED"/>
    <property type="match status" value="1"/>
</dbReference>
<dbReference type="InterPro" id="IPR006860">
    <property type="entry name" value="FecR"/>
</dbReference>
<organism evidence="3 4">
    <name type="scientific">Halobacteriovorax marinus</name>
    <dbReference type="NCBI Taxonomy" id="97084"/>
    <lineage>
        <taxon>Bacteria</taxon>
        <taxon>Pseudomonadati</taxon>
        <taxon>Bdellovibrionota</taxon>
        <taxon>Bacteriovoracia</taxon>
        <taxon>Bacteriovoracales</taxon>
        <taxon>Halobacteriovoraceae</taxon>
        <taxon>Halobacteriovorax</taxon>
    </lineage>
</organism>
<reference evidence="4" key="1">
    <citation type="journal article" date="2017" name="Proc. Natl. Acad. Sci. U.S.A.">
        <title>Simulation of Deepwater Horizon oil plume reveals substrate specialization within a complex community of hydrocarbon-degraders.</title>
        <authorList>
            <person name="Hu P."/>
            <person name="Dubinsky E.A."/>
            <person name="Probst A.J."/>
            <person name="Wang J."/>
            <person name="Sieber C.M.K."/>
            <person name="Tom L.M."/>
            <person name="Gardinali P."/>
            <person name="Banfield J.F."/>
            <person name="Atlas R.M."/>
            <person name="Andersen G.L."/>
        </authorList>
    </citation>
    <scope>NUCLEOTIDE SEQUENCE [LARGE SCALE GENOMIC DNA]</scope>
</reference>
<name>A0A1Y5F5U1_9BACT</name>
<gene>
    <name evidence="3" type="ORF">A9Q84_07830</name>
</gene>
<evidence type="ECO:0000256" key="1">
    <source>
        <dbReference type="SAM" id="SignalP"/>
    </source>
</evidence>
<dbReference type="Gene3D" id="2.60.120.1440">
    <property type="match status" value="1"/>
</dbReference>
<evidence type="ECO:0000259" key="2">
    <source>
        <dbReference type="Pfam" id="PF04773"/>
    </source>
</evidence>
<comment type="caution">
    <text evidence="3">The sequence shown here is derived from an EMBL/GenBank/DDBJ whole genome shotgun (WGS) entry which is preliminary data.</text>
</comment>
<keyword evidence="1" id="KW-0732">Signal</keyword>